<evidence type="ECO:0000313" key="13">
    <source>
        <dbReference type="Proteomes" id="UP000606044"/>
    </source>
</evidence>
<evidence type="ECO:0000256" key="7">
    <source>
        <dbReference type="ARBA" id="ARBA00022777"/>
    </source>
</evidence>
<keyword evidence="9" id="KW-0472">Membrane</keyword>
<dbReference type="GO" id="GO:0000155">
    <property type="term" value="F:phosphorelay sensor kinase activity"/>
    <property type="evidence" value="ECO:0007669"/>
    <property type="project" value="InterPro"/>
</dbReference>
<keyword evidence="9" id="KW-1133">Transmembrane helix</keyword>
<evidence type="ECO:0000256" key="1">
    <source>
        <dbReference type="ARBA" id="ARBA00000085"/>
    </source>
</evidence>
<feature type="transmembrane region" description="Helical" evidence="9">
    <location>
        <begin position="6"/>
        <end position="31"/>
    </location>
</feature>
<feature type="domain" description="HAMP" evidence="11">
    <location>
        <begin position="187"/>
        <end position="239"/>
    </location>
</feature>
<gene>
    <name evidence="12" type="primary">rstB</name>
    <name evidence="12" type="ORF">GCM10007301_38650</name>
</gene>
<keyword evidence="5" id="KW-0808">Transferase</keyword>
<comment type="caution">
    <text evidence="12">The sequence shown here is derived from an EMBL/GenBank/DDBJ whole genome shotgun (WGS) entry which is preliminary data.</text>
</comment>
<evidence type="ECO:0000256" key="5">
    <source>
        <dbReference type="ARBA" id="ARBA00022679"/>
    </source>
</evidence>
<keyword evidence="8" id="KW-0067">ATP-binding</keyword>
<dbReference type="Gene3D" id="3.30.565.10">
    <property type="entry name" value="Histidine kinase-like ATPase, C-terminal domain"/>
    <property type="match status" value="1"/>
</dbReference>
<evidence type="ECO:0000313" key="12">
    <source>
        <dbReference type="EMBL" id="GGF75046.1"/>
    </source>
</evidence>
<dbReference type="Pfam" id="PF00672">
    <property type="entry name" value="HAMP"/>
    <property type="match status" value="1"/>
</dbReference>
<evidence type="ECO:0000256" key="8">
    <source>
        <dbReference type="ARBA" id="ARBA00022840"/>
    </source>
</evidence>
<dbReference type="InterPro" id="IPR005467">
    <property type="entry name" value="His_kinase_dom"/>
</dbReference>
<dbReference type="InterPro" id="IPR036890">
    <property type="entry name" value="HATPase_C_sf"/>
</dbReference>
<accession>A0A917C7P7</accession>
<proteinExistence type="predicted"/>
<dbReference type="SUPFAM" id="SSF47384">
    <property type="entry name" value="Homodimeric domain of signal transducing histidine kinase"/>
    <property type="match status" value="1"/>
</dbReference>
<dbReference type="SMART" id="SM00387">
    <property type="entry name" value="HATPase_c"/>
    <property type="match status" value="1"/>
</dbReference>
<sequence length="450" mass="47859">MARLGLAARLALIIAAGLVAMQMLMSAAYFFDRRPTTGGALNGPMIEQMVALVALLDTVPPEQRALVLRAATVPGFSTDITPNAVPPAPDADVLAFVEKRLRAQISDPSRAISARVEAEWQVPRLLRPLLLQWRAPHLRVEVELAHGGYLQVDATGELIARLFGIPVGLLAGLLGLGVAFASVWAVRRETRPLSHLSQAVERFGARLEPQPVTPRGAPDVRSLIVTFDDMQNRIVELVRNRSLVLGALSHDLKTYVTRLRLRLELLPDDPQKARAQGDLEEMQTLLDDALAFARGTFAAPGGAPVDLAKIVGEECAARQAVGAQVAMTPPAGPCLVSGAAPALKRVAANLIGNAIAYGGSAEVRVTIEGDQVALVVEDRGPGIPEAERTRVFEPFYRMEASRSRATGGAGLGLTIVKQIVESLGGAVSIAERPGGGARLTVRLPHVRAAE</sequence>
<feature type="domain" description="Histidine kinase" evidence="10">
    <location>
        <begin position="247"/>
        <end position="447"/>
    </location>
</feature>
<dbReference type="CDD" id="cd00075">
    <property type="entry name" value="HATPase"/>
    <property type="match status" value="1"/>
</dbReference>
<name>A0A917C7P7_9HYPH</name>
<keyword evidence="9" id="KW-0812">Transmembrane</keyword>
<dbReference type="InterPro" id="IPR003660">
    <property type="entry name" value="HAMP_dom"/>
</dbReference>
<dbReference type="AlphaFoldDB" id="A0A917C7P7"/>
<evidence type="ECO:0000259" key="11">
    <source>
        <dbReference type="PROSITE" id="PS50885"/>
    </source>
</evidence>
<dbReference type="SUPFAM" id="SSF55874">
    <property type="entry name" value="ATPase domain of HSP90 chaperone/DNA topoisomerase II/histidine kinase"/>
    <property type="match status" value="1"/>
</dbReference>
<protein>
    <recommendedName>
        <fullName evidence="3">histidine kinase</fullName>
        <ecNumber evidence="3">2.7.13.3</ecNumber>
    </recommendedName>
</protein>
<dbReference type="InterPro" id="IPR036097">
    <property type="entry name" value="HisK_dim/P_sf"/>
</dbReference>
<dbReference type="GO" id="GO:0005524">
    <property type="term" value="F:ATP binding"/>
    <property type="evidence" value="ECO:0007669"/>
    <property type="project" value="UniProtKB-KW"/>
</dbReference>
<evidence type="ECO:0000256" key="4">
    <source>
        <dbReference type="ARBA" id="ARBA00022553"/>
    </source>
</evidence>
<dbReference type="SMART" id="SM00304">
    <property type="entry name" value="HAMP"/>
    <property type="match status" value="1"/>
</dbReference>
<evidence type="ECO:0000256" key="2">
    <source>
        <dbReference type="ARBA" id="ARBA00004370"/>
    </source>
</evidence>
<evidence type="ECO:0000256" key="3">
    <source>
        <dbReference type="ARBA" id="ARBA00012438"/>
    </source>
</evidence>
<dbReference type="PANTHER" id="PTHR44936">
    <property type="entry name" value="SENSOR PROTEIN CREC"/>
    <property type="match status" value="1"/>
</dbReference>
<feature type="transmembrane region" description="Helical" evidence="9">
    <location>
        <begin position="162"/>
        <end position="186"/>
    </location>
</feature>
<dbReference type="Gene3D" id="1.10.287.130">
    <property type="match status" value="1"/>
</dbReference>
<dbReference type="EC" id="2.7.13.3" evidence="3"/>
<dbReference type="InterPro" id="IPR003594">
    <property type="entry name" value="HATPase_dom"/>
</dbReference>
<keyword evidence="4" id="KW-0597">Phosphoprotein</keyword>
<dbReference type="Pfam" id="PF02518">
    <property type="entry name" value="HATPase_c"/>
    <property type="match status" value="1"/>
</dbReference>
<evidence type="ECO:0000259" key="10">
    <source>
        <dbReference type="PROSITE" id="PS50109"/>
    </source>
</evidence>
<keyword evidence="7 12" id="KW-0418">Kinase</keyword>
<evidence type="ECO:0000256" key="6">
    <source>
        <dbReference type="ARBA" id="ARBA00022741"/>
    </source>
</evidence>
<dbReference type="PROSITE" id="PS50109">
    <property type="entry name" value="HIS_KIN"/>
    <property type="match status" value="1"/>
</dbReference>
<keyword evidence="6" id="KW-0547">Nucleotide-binding</keyword>
<dbReference type="EMBL" id="BMCT01000006">
    <property type="protein sequence ID" value="GGF75046.1"/>
    <property type="molecule type" value="Genomic_DNA"/>
</dbReference>
<dbReference type="PROSITE" id="PS50885">
    <property type="entry name" value="HAMP"/>
    <property type="match status" value="1"/>
</dbReference>
<comment type="subcellular location">
    <subcellularLocation>
        <location evidence="2">Membrane</location>
    </subcellularLocation>
</comment>
<dbReference type="RefSeq" id="WP_188581622.1">
    <property type="nucleotide sequence ID" value="NZ_BMCT01000006.1"/>
</dbReference>
<dbReference type="InterPro" id="IPR004358">
    <property type="entry name" value="Sig_transdc_His_kin-like_C"/>
</dbReference>
<dbReference type="InterPro" id="IPR050980">
    <property type="entry name" value="2C_sensor_his_kinase"/>
</dbReference>
<keyword evidence="13" id="KW-1185">Reference proteome</keyword>
<comment type="catalytic activity">
    <reaction evidence="1">
        <text>ATP + protein L-histidine = ADP + protein N-phospho-L-histidine.</text>
        <dbReference type="EC" id="2.7.13.3"/>
    </reaction>
</comment>
<dbReference type="Proteomes" id="UP000606044">
    <property type="component" value="Unassembled WGS sequence"/>
</dbReference>
<organism evidence="12 13">
    <name type="scientific">Azorhizobium oxalatiphilum</name>
    <dbReference type="NCBI Taxonomy" id="980631"/>
    <lineage>
        <taxon>Bacteria</taxon>
        <taxon>Pseudomonadati</taxon>
        <taxon>Pseudomonadota</taxon>
        <taxon>Alphaproteobacteria</taxon>
        <taxon>Hyphomicrobiales</taxon>
        <taxon>Xanthobacteraceae</taxon>
        <taxon>Azorhizobium</taxon>
    </lineage>
</organism>
<evidence type="ECO:0000256" key="9">
    <source>
        <dbReference type="SAM" id="Phobius"/>
    </source>
</evidence>
<dbReference type="GO" id="GO:0005886">
    <property type="term" value="C:plasma membrane"/>
    <property type="evidence" value="ECO:0007669"/>
    <property type="project" value="TreeGrafter"/>
</dbReference>
<reference evidence="12" key="1">
    <citation type="journal article" date="2014" name="Int. J. Syst. Evol. Microbiol.">
        <title>Complete genome sequence of Corynebacterium casei LMG S-19264T (=DSM 44701T), isolated from a smear-ripened cheese.</title>
        <authorList>
            <consortium name="US DOE Joint Genome Institute (JGI-PGF)"/>
            <person name="Walter F."/>
            <person name="Albersmeier A."/>
            <person name="Kalinowski J."/>
            <person name="Ruckert C."/>
        </authorList>
    </citation>
    <scope>NUCLEOTIDE SEQUENCE</scope>
    <source>
        <strain evidence="12">CCM 7897</strain>
    </source>
</reference>
<dbReference type="PANTHER" id="PTHR44936:SF10">
    <property type="entry name" value="SENSOR PROTEIN RSTB"/>
    <property type="match status" value="1"/>
</dbReference>
<dbReference type="PRINTS" id="PR00344">
    <property type="entry name" value="BCTRLSENSOR"/>
</dbReference>
<reference evidence="12" key="2">
    <citation type="submission" date="2020-09" db="EMBL/GenBank/DDBJ databases">
        <authorList>
            <person name="Sun Q."/>
            <person name="Sedlacek I."/>
        </authorList>
    </citation>
    <scope>NUCLEOTIDE SEQUENCE</scope>
    <source>
        <strain evidence="12">CCM 7897</strain>
    </source>
</reference>